<gene>
    <name evidence="1" type="ORF">HHO37_07585</name>
</gene>
<evidence type="ECO:0000313" key="2">
    <source>
        <dbReference type="Proteomes" id="UP000532121"/>
    </source>
</evidence>
<name>A0A7X9QGI1_STRRT</name>
<accession>A0A7X9QGI1</accession>
<dbReference type="InterPro" id="IPR016785">
    <property type="entry name" value="ComGD"/>
</dbReference>
<dbReference type="AlphaFoldDB" id="A0A7X9QGI1"/>
<protein>
    <submittedName>
        <fullName evidence="1">Type II secretion system protein</fullName>
    </submittedName>
</protein>
<comment type="caution">
    <text evidence="1">The sequence shown here is derived from an EMBL/GenBank/DDBJ whole genome shotgun (WGS) entry which is preliminary data.</text>
</comment>
<organism evidence="1 2">
    <name type="scientific">Streptococcus ratti</name>
    <dbReference type="NCBI Taxonomy" id="1341"/>
    <lineage>
        <taxon>Bacteria</taxon>
        <taxon>Bacillati</taxon>
        <taxon>Bacillota</taxon>
        <taxon>Bacilli</taxon>
        <taxon>Lactobacillales</taxon>
        <taxon>Streptococcaceae</taxon>
        <taxon>Streptococcus</taxon>
    </lineage>
</organism>
<dbReference type="Proteomes" id="UP000532121">
    <property type="component" value="Unassembled WGS sequence"/>
</dbReference>
<evidence type="ECO:0000313" key="1">
    <source>
        <dbReference type="EMBL" id="NMD49523.1"/>
    </source>
</evidence>
<dbReference type="EMBL" id="JABASA010000015">
    <property type="protein sequence ID" value="NMD49523.1"/>
    <property type="molecule type" value="Genomic_DNA"/>
</dbReference>
<reference evidence="1 2" key="1">
    <citation type="submission" date="2020-04" db="EMBL/GenBank/DDBJ databases">
        <title>MicrobeNet Type strains.</title>
        <authorList>
            <person name="Nicholson A.C."/>
        </authorList>
    </citation>
    <scope>NUCLEOTIDE SEQUENCE [LARGE SCALE GENOMIC DNA]</scope>
    <source>
        <strain evidence="1 2">DSM 22768</strain>
    </source>
</reference>
<proteinExistence type="predicted"/>
<sequence length="135" mass="15299">MWRIKVKAFTLLESLITLAITAFLILSLSGGIEQTFASVEEQLFFLSFEHLYRDTQKFSALSKQEMTLTLDKRKISNGLETLDVPEHIKLGKDMTLHFDQAGGNSSLAKLSFQTPKKTVTYQLYIGSGQYKKTEN</sequence>
<dbReference type="NCBIfam" id="NF040982">
    <property type="entry name" value="ComGD"/>
    <property type="match status" value="1"/>
</dbReference>
<dbReference type="RefSeq" id="WP_281347404.1">
    <property type="nucleotide sequence ID" value="NZ_JABASA010000015.1"/>
</dbReference>